<feature type="domain" description="SusD-like N-terminal" evidence="7">
    <location>
        <begin position="101"/>
        <end position="214"/>
    </location>
</feature>
<keyword evidence="9" id="KW-1185">Reference proteome</keyword>
<comment type="subcellular location">
    <subcellularLocation>
        <location evidence="1">Cell outer membrane</location>
    </subcellularLocation>
</comment>
<evidence type="ECO:0000313" key="8">
    <source>
        <dbReference type="EMBL" id="AWO01344.1"/>
    </source>
</evidence>
<feature type="domain" description="RagB/SusD" evidence="6">
    <location>
        <begin position="290"/>
        <end position="591"/>
    </location>
</feature>
<dbReference type="Pfam" id="PF14322">
    <property type="entry name" value="SusD-like_3"/>
    <property type="match status" value="1"/>
</dbReference>
<comment type="similarity">
    <text evidence="2">Belongs to the SusD family.</text>
</comment>
<keyword evidence="3" id="KW-0732">Signal</keyword>
<dbReference type="Pfam" id="PF07980">
    <property type="entry name" value="SusD_RagB"/>
    <property type="match status" value="1"/>
</dbReference>
<proteinExistence type="inferred from homology"/>
<dbReference type="Proteomes" id="UP000246099">
    <property type="component" value="Chromosome"/>
</dbReference>
<organism evidence="8 9">
    <name type="scientific">Chitinophaga alhagiae</name>
    <dbReference type="NCBI Taxonomy" id="2203219"/>
    <lineage>
        <taxon>Bacteria</taxon>
        <taxon>Pseudomonadati</taxon>
        <taxon>Bacteroidota</taxon>
        <taxon>Chitinophagia</taxon>
        <taxon>Chitinophagales</taxon>
        <taxon>Chitinophagaceae</taxon>
        <taxon>Chitinophaga</taxon>
    </lineage>
</organism>
<accession>A0ABM6WBV9</accession>
<keyword evidence="5" id="KW-0998">Cell outer membrane</keyword>
<dbReference type="SUPFAM" id="SSF48452">
    <property type="entry name" value="TPR-like"/>
    <property type="match status" value="1"/>
</dbReference>
<dbReference type="InterPro" id="IPR012944">
    <property type="entry name" value="SusD_RagB_dom"/>
</dbReference>
<sequence>MKARIYLALILMAGLMAGCKKDFLVRDPLDKLDDDSYWANEKNLRTFAYGFYTTYFVGYASGFTFGPYFYQGQSLNDDFGPTSPPQFTKVVPATDGGWSFTNIRKANIFIDRIGTVPGLSDEARNHWLGVARFFRALAFSDLVNTYGDVPWFGKPPLSSEEELIYKPRDPRAVVMDSVLADFKFAAENVRAADGEKGLNVSKWVVMAYMSRIMLFEGTWQKYHNLSTAKAAEYLAAAKWAGNEVITKGGFKFTNAYRESFNSLDLSKNEDMIMYRRYATGLLTHSLNSYVNREGQTGPNKNLVETYLCVNGLPIDPSGANPNPLYVGDKNINEVMANRDPRMFGTYNMEVRPNGSYNKTNLLGVSTSGYCTLKFLNDEIKDQSIGLSNLNPTHAPVIRYGEVLVNYAEAAAELGTLGQPGITQEDLDKSINILRKRPTGIPGNDTKLPDLQVVGGQPAVGGTVYDDEKRDPLVPAMIWEIRRERRVELVMEGFRLDDLRRWKKLDYTDTEKNPDINRGAWIVRSEWDKQPPATGSWLKDVTLTGANEGYIIPSPVAKRIFESDKVYLQPIPLNQIKLYEDAGAELSQNPGWTQ</sequence>
<dbReference type="PROSITE" id="PS51257">
    <property type="entry name" value="PROKAR_LIPOPROTEIN"/>
    <property type="match status" value="1"/>
</dbReference>
<name>A0ABM6WBV9_9BACT</name>
<evidence type="ECO:0000256" key="5">
    <source>
        <dbReference type="ARBA" id="ARBA00023237"/>
    </source>
</evidence>
<gene>
    <name evidence="8" type="ORF">DLD77_06390</name>
</gene>
<keyword evidence="4" id="KW-0472">Membrane</keyword>
<protein>
    <submittedName>
        <fullName evidence="8">RagB/SusD family nutrient uptake outer membrane protein</fullName>
    </submittedName>
</protein>
<evidence type="ECO:0000256" key="3">
    <source>
        <dbReference type="ARBA" id="ARBA00022729"/>
    </source>
</evidence>
<dbReference type="EMBL" id="CP029600">
    <property type="protein sequence ID" value="AWO01344.1"/>
    <property type="molecule type" value="Genomic_DNA"/>
</dbReference>
<evidence type="ECO:0000259" key="6">
    <source>
        <dbReference type="Pfam" id="PF07980"/>
    </source>
</evidence>
<evidence type="ECO:0000256" key="1">
    <source>
        <dbReference type="ARBA" id="ARBA00004442"/>
    </source>
</evidence>
<dbReference type="Gene3D" id="1.25.40.390">
    <property type="match status" value="1"/>
</dbReference>
<evidence type="ECO:0000256" key="2">
    <source>
        <dbReference type="ARBA" id="ARBA00006275"/>
    </source>
</evidence>
<evidence type="ECO:0000259" key="7">
    <source>
        <dbReference type="Pfam" id="PF14322"/>
    </source>
</evidence>
<dbReference type="InterPro" id="IPR011990">
    <property type="entry name" value="TPR-like_helical_dom_sf"/>
</dbReference>
<evidence type="ECO:0000256" key="4">
    <source>
        <dbReference type="ARBA" id="ARBA00023136"/>
    </source>
</evidence>
<evidence type="ECO:0000313" key="9">
    <source>
        <dbReference type="Proteomes" id="UP000246099"/>
    </source>
</evidence>
<reference evidence="8 9" key="1">
    <citation type="submission" date="2018-05" db="EMBL/GenBank/DDBJ databases">
        <title>Chitinophaga sp. nov., isolated from rhizosphere soil of Alhagi.</title>
        <authorList>
            <person name="Liu Y."/>
        </authorList>
    </citation>
    <scope>NUCLEOTIDE SEQUENCE [LARGE SCALE GENOMIC DNA]</scope>
    <source>
        <strain evidence="8 9">T22</strain>
    </source>
</reference>
<dbReference type="InterPro" id="IPR033985">
    <property type="entry name" value="SusD-like_N"/>
</dbReference>